<dbReference type="Pfam" id="PF12833">
    <property type="entry name" value="HTH_18"/>
    <property type="match status" value="1"/>
</dbReference>
<name>A0ABQ6ET37_9VIBR</name>
<feature type="domain" description="HTH araC/xylS-type" evidence="4">
    <location>
        <begin position="20"/>
        <end position="119"/>
    </location>
</feature>
<evidence type="ECO:0000259" key="4">
    <source>
        <dbReference type="PROSITE" id="PS01124"/>
    </source>
</evidence>
<dbReference type="Gene3D" id="1.10.10.60">
    <property type="entry name" value="Homeodomain-like"/>
    <property type="match status" value="2"/>
</dbReference>
<dbReference type="PROSITE" id="PS01124">
    <property type="entry name" value="HTH_ARAC_FAMILY_2"/>
    <property type="match status" value="1"/>
</dbReference>
<reference evidence="6" key="1">
    <citation type="journal article" date="2019" name="Int. J. Syst. Evol. Microbiol.">
        <title>The Global Catalogue of Microorganisms (GCM) 10K type strain sequencing project: providing services to taxonomists for standard genome sequencing and annotation.</title>
        <authorList>
            <consortium name="The Broad Institute Genomics Platform"/>
            <consortium name="The Broad Institute Genome Sequencing Center for Infectious Disease"/>
            <person name="Wu L."/>
            <person name="Ma J."/>
        </authorList>
    </citation>
    <scope>NUCLEOTIDE SEQUENCE [LARGE SCALE GENOMIC DNA]</scope>
    <source>
        <strain evidence="6">NBRC 111146</strain>
    </source>
</reference>
<dbReference type="Gene3D" id="3.20.80.10">
    <property type="entry name" value="Regulatory factor, effector binding domain"/>
    <property type="match status" value="1"/>
</dbReference>
<dbReference type="PANTHER" id="PTHR47504">
    <property type="entry name" value="RIGHT ORIGIN-BINDING PROTEIN"/>
    <property type="match status" value="1"/>
</dbReference>
<dbReference type="PRINTS" id="PR00032">
    <property type="entry name" value="HTHARAC"/>
</dbReference>
<proteinExistence type="predicted"/>
<dbReference type="InterPro" id="IPR029442">
    <property type="entry name" value="GyrI-like"/>
</dbReference>
<dbReference type="InterPro" id="IPR010499">
    <property type="entry name" value="AraC_E-bd"/>
</dbReference>
<evidence type="ECO:0000256" key="3">
    <source>
        <dbReference type="ARBA" id="ARBA00023163"/>
    </source>
</evidence>
<dbReference type="SUPFAM" id="SSF46689">
    <property type="entry name" value="Homeodomain-like"/>
    <property type="match status" value="2"/>
</dbReference>
<evidence type="ECO:0000313" key="5">
    <source>
        <dbReference type="EMBL" id="GLT16184.1"/>
    </source>
</evidence>
<dbReference type="RefSeq" id="WP_244943692.1">
    <property type="nucleotide sequence ID" value="NZ_BSPV01000020.1"/>
</dbReference>
<dbReference type="InterPro" id="IPR018060">
    <property type="entry name" value="HTH_AraC"/>
</dbReference>
<dbReference type="InterPro" id="IPR011256">
    <property type="entry name" value="Reg_factor_effector_dom_sf"/>
</dbReference>
<keyword evidence="1" id="KW-0805">Transcription regulation</keyword>
<evidence type="ECO:0000256" key="2">
    <source>
        <dbReference type="ARBA" id="ARBA00023125"/>
    </source>
</evidence>
<comment type="caution">
    <text evidence="5">The sequence shown here is derived from an EMBL/GenBank/DDBJ whole genome shotgun (WGS) entry which is preliminary data.</text>
</comment>
<accession>A0ABQ6ET37</accession>
<dbReference type="SMART" id="SM00342">
    <property type="entry name" value="HTH_ARAC"/>
    <property type="match status" value="1"/>
</dbReference>
<dbReference type="Proteomes" id="UP001157156">
    <property type="component" value="Unassembled WGS sequence"/>
</dbReference>
<dbReference type="InterPro" id="IPR018062">
    <property type="entry name" value="HTH_AraC-typ_CS"/>
</dbReference>
<keyword evidence="3" id="KW-0804">Transcription</keyword>
<dbReference type="Pfam" id="PF06445">
    <property type="entry name" value="GyrI-like"/>
    <property type="match status" value="1"/>
</dbReference>
<dbReference type="InterPro" id="IPR009057">
    <property type="entry name" value="Homeodomain-like_sf"/>
</dbReference>
<dbReference type="InterPro" id="IPR050959">
    <property type="entry name" value="MarA-like"/>
</dbReference>
<evidence type="ECO:0000256" key="1">
    <source>
        <dbReference type="ARBA" id="ARBA00023015"/>
    </source>
</evidence>
<dbReference type="PANTHER" id="PTHR47504:SF5">
    <property type="entry name" value="RIGHT ORIGIN-BINDING PROTEIN"/>
    <property type="match status" value="1"/>
</dbReference>
<organism evidence="5 6">
    <name type="scientific">Vibrio algivorus</name>
    <dbReference type="NCBI Taxonomy" id="1667024"/>
    <lineage>
        <taxon>Bacteria</taxon>
        <taxon>Pseudomonadati</taxon>
        <taxon>Pseudomonadota</taxon>
        <taxon>Gammaproteobacteria</taxon>
        <taxon>Vibrionales</taxon>
        <taxon>Vibrionaceae</taxon>
        <taxon>Vibrio</taxon>
    </lineage>
</organism>
<dbReference type="SMART" id="SM00871">
    <property type="entry name" value="AraC_E_bind"/>
    <property type="match status" value="1"/>
</dbReference>
<protein>
    <submittedName>
        <fullName evidence="5">AraC family transcriptional regulator</fullName>
    </submittedName>
</protein>
<dbReference type="EMBL" id="BSPV01000020">
    <property type="protein sequence ID" value="GLT16184.1"/>
    <property type="molecule type" value="Genomic_DNA"/>
</dbReference>
<gene>
    <name evidence="5" type="ORF">GCM10007931_31600</name>
</gene>
<keyword evidence="2" id="KW-0238">DNA-binding</keyword>
<keyword evidence="6" id="KW-1185">Reference proteome</keyword>
<dbReference type="PROSITE" id="PS00041">
    <property type="entry name" value="HTH_ARAC_FAMILY_1"/>
    <property type="match status" value="1"/>
</dbReference>
<evidence type="ECO:0000313" key="6">
    <source>
        <dbReference type="Proteomes" id="UP001157156"/>
    </source>
</evidence>
<dbReference type="SUPFAM" id="SSF55136">
    <property type="entry name" value="Probable bacterial effector-binding domain"/>
    <property type="match status" value="1"/>
</dbReference>
<sequence length="317" mass="36222">MAETEMVRCSVQSAQFTRIEKVLEFIHHHLFLPLSLDDIAQKSCWSRWQLQRVFTAKTGVNVAQYIRELKLSGAAESLLDSSTDRVLDVALAFGFNSEISFSRSFKQFFGCSPREYRKRGIRTGLRQPITFIAPSSTNVQALPLKIGDHDFTQIRIEYKPAFCLAGYQGEIGGLFSSQPDFQQLVPTIWHEFERLKSQDSISNGAGNTTPALRYGVIDTLSLHDDRLTYWASEECSNNLPKNLKPLYIPDQEYVVLPHRGEIAQLKSKLEWLFSDWLPQSGYSGVDGFELEIYSANYQLNSPDAYMEYWLPIENHKS</sequence>
<dbReference type="InterPro" id="IPR020449">
    <property type="entry name" value="Tscrpt_reg_AraC-type_HTH"/>
</dbReference>